<sequence>MFTMFKFAIGALILFFIFNESHSKEFIKINSKHQHYSFVPVQYTKTELLIRGGSQAKILLSTTSAAVPPFFEITISGDPNINHKIAQDSSENIQIQSAVNETTMITDVEFTYFMLMWDEADIRVYQGNFEEVIRYNSTGTGSMNFIGFAASEESKVTFMMPYMYICNNKY</sequence>
<organism evidence="2 3">
    <name type="scientific">Nicrophorus vespilloides</name>
    <name type="common">Boreal carrion beetle</name>
    <dbReference type="NCBI Taxonomy" id="110193"/>
    <lineage>
        <taxon>Eukaryota</taxon>
        <taxon>Metazoa</taxon>
        <taxon>Ecdysozoa</taxon>
        <taxon>Arthropoda</taxon>
        <taxon>Hexapoda</taxon>
        <taxon>Insecta</taxon>
        <taxon>Pterygota</taxon>
        <taxon>Neoptera</taxon>
        <taxon>Endopterygota</taxon>
        <taxon>Coleoptera</taxon>
        <taxon>Polyphaga</taxon>
        <taxon>Staphyliniformia</taxon>
        <taxon>Silphidae</taxon>
        <taxon>Nicrophorinae</taxon>
        <taxon>Nicrophorus</taxon>
    </lineage>
</organism>
<gene>
    <name evidence="3" type="primary">LOC108561997</name>
</gene>
<evidence type="ECO:0000313" key="3">
    <source>
        <dbReference type="RefSeq" id="XP_017775652.1"/>
    </source>
</evidence>
<dbReference type="RefSeq" id="XP_017775652.1">
    <property type="nucleotide sequence ID" value="XM_017920163.1"/>
</dbReference>
<evidence type="ECO:0000313" key="2">
    <source>
        <dbReference type="Proteomes" id="UP000695000"/>
    </source>
</evidence>
<keyword evidence="1" id="KW-0732">Signal</keyword>
<feature type="signal peptide" evidence="1">
    <location>
        <begin position="1"/>
        <end position="23"/>
    </location>
</feature>
<dbReference type="GeneID" id="108561997"/>
<proteinExistence type="predicted"/>
<reference evidence="3" key="1">
    <citation type="submission" date="2025-08" db="UniProtKB">
        <authorList>
            <consortium name="RefSeq"/>
        </authorList>
    </citation>
    <scope>IDENTIFICATION</scope>
    <source>
        <tissue evidence="3">Whole Larva</tissue>
    </source>
</reference>
<keyword evidence="2" id="KW-1185">Reference proteome</keyword>
<feature type="chain" id="PRO_5046096530" evidence="1">
    <location>
        <begin position="24"/>
        <end position="170"/>
    </location>
</feature>
<dbReference type="Proteomes" id="UP000695000">
    <property type="component" value="Unplaced"/>
</dbReference>
<evidence type="ECO:0000256" key="1">
    <source>
        <dbReference type="SAM" id="SignalP"/>
    </source>
</evidence>
<accession>A0ABM1MM52</accession>
<name>A0ABM1MM52_NICVS</name>
<protein>
    <submittedName>
        <fullName evidence="3">Uncharacterized protein LOC108561997</fullName>
    </submittedName>
</protein>